<evidence type="ECO:0000256" key="1">
    <source>
        <dbReference type="SAM" id="Phobius"/>
    </source>
</evidence>
<feature type="transmembrane region" description="Helical" evidence="1">
    <location>
        <begin position="187"/>
        <end position="211"/>
    </location>
</feature>
<accession>A0A8J4QBI5</accession>
<protein>
    <recommendedName>
        <fullName evidence="5">Store-operated calcium entry-associated regulatory factor</fullName>
    </recommendedName>
</protein>
<comment type="caution">
    <text evidence="3">The sequence shown here is derived from an EMBL/GenBank/DDBJ whole genome shotgun (WGS) entry which is preliminary data.</text>
</comment>
<dbReference type="Proteomes" id="UP000695562">
    <property type="component" value="Unassembled WGS sequence"/>
</dbReference>
<dbReference type="OrthoDB" id="17636at2759"/>
<keyword evidence="1" id="KW-1133">Transmembrane helix</keyword>
<evidence type="ECO:0000313" key="4">
    <source>
        <dbReference type="Proteomes" id="UP000695562"/>
    </source>
</evidence>
<gene>
    <name evidence="3" type="ORF">CYY_000161</name>
</gene>
<proteinExistence type="predicted"/>
<evidence type="ECO:0000256" key="2">
    <source>
        <dbReference type="SAM" id="SignalP"/>
    </source>
</evidence>
<keyword evidence="4" id="KW-1185">Reference proteome</keyword>
<dbReference type="EMBL" id="AJWJ01000003">
    <property type="protein sequence ID" value="KAF2078536.1"/>
    <property type="molecule type" value="Genomic_DNA"/>
</dbReference>
<dbReference type="AlphaFoldDB" id="A0A8J4QBI5"/>
<organism evidence="3 4">
    <name type="scientific">Polysphondylium violaceum</name>
    <dbReference type="NCBI Taxonomy" id="133409"/>
    <lineage>
        <taxon>Eukaryota</taxon>
        <taxon>Amoebozoa</taxon>
        <taxon>Evosea</taxon>
        <taxon>Eumycetozoa</taxon>
        <taxon>Dictyostelia</taxon>
        <taxon>Dictyosteliales</taxon>
        <taxon>Dictyosteliaceae</taxon>
        <taxon>Polysphondylium</taxon>
    </lineage>
</organism>
<keyword evidence="1" id="KW-0812">Transmembrane</keyword>
<sequence>MKLYILQLLLVLSLLLCIDNVESSFVVNDDVYGGGRDSGLPILRFSKNMLTPNERHQLICIGGTARGTNEEAEYLICKSSMNDIYHKDVEWKCQSSTISKNVRLTKLNIDCPKLNVDYTYGDDHPCNLEYHLDWVDNYTFSKKAGWGILGVFFFYIFLKRNTNLYSGQISNPIFLPREQINPKVFRALGIVVSIIVFISTIVFILLCLLMFSAPI</sequence>
<feature type="chain" id="PRO_5035288687" description="Store-operated calcium entry-associated regulatory factor" evidence="2">
    <location>
        <begin position="24"/>
        <end position="215"/>
    </location>
</feature>
<feature type="transmembrane region" description="Helical" evidence="1">
    <location>
        <begin position="140"/>
        <end position="158"/>
    </location>
</feature>
<keyword evidence="1" id="KW-0472">Membrane</keyword>
<evidence type="ECO:0008006" key="5">
    <source>
        <dbReference type="Google" id="ProtNLM"/>
    </source>
</evidence>
<evidence type="ECO:0000313" key="3">
    <source>
        <dbReference type="EMBL" id="KAF2078536.1"/>
    </source>
</evidence>
<feature type="signal peptide" evidence="2">
    <location>
        <begin position="1"/>
        <end position="23"/>
    </location>
</feature>
<keyword evidence="2" id="KW-0732">Signal</keyword>
<reference evidence="3" key="1">
    <citation type="submission" date="2020-01" db="EMBL/GenBank/DDBJ databases">
        <title>Development of genomics and gene disruption for Polysphondylium violaceum indicates a role for the polyketide synthase stlB in stalk morphogenesis.</title>
        <authorList>
            <person name="Narita B."/>
            <person name="Kawabe Y."/>
            <person name="Kin K."/>
            <person name="Saito T."/>
            <person name="Gibbs R."/>
            <person name="Kuspa A."/>
            <person name="Muzny D."/>
            <person name="Queller D."/>
            <person name="Richards S."/>
            <person name="Strassman J."/>
            <person name="Sucgang R."/>
            <person name="Worley K."/>
            <person name="Schaap P."/>
        </authorList>
    </citation>
    <scope>NUCLEOTIDE SEQUENCE</scope>
    <source>
        <strain evidence="3">QSvi11</strain>
    </source>
</reference>
<name>A0A8J4QBI5_9MYCE</name>